<proteinExistence type="predicted"/>
<dbReference type="EMBL" id="JBHGVX010000007">
    <property type="protein sequence ID" value="KAL1794459.1"/>
    <property type="molecule type" value="Genomic_DNA"/>
</dbReference>
<dbReference type="GeneID" id="96088202"/>
<gene>
    <name evidence="2" type="ORF">ACET3X_007880</name>
</gene>
<organism evidence="2 3">
    <name type="scientific">Alternaria dauci</name>
    <dbReference type="NCBI Taxonomy" id="48095"/>
    <lineage>
        <taxon>Eukaryota</taxon>
        <taxon>Fungi</taxon>
        <taxon>Dikarya</taxon>
        <taxon>Ascomycota</taxon>
        <taxon>Pezizomycotina</taxon>
        <taxon>Dothideomycetes</taxon>
        <taxon>Pleosporomycetidae</taxon>
        <taxon>Pleosporales</taxon>
        <taxon>Pleosporineae</taxon>
        <taxon>Pleosporaceae</taxon>
        <taxon>Alternaria</taxon>
        <taxon>Alternaria sect. Porri</taxon>
    </lineage>
</organism>
<evidence type="ECO:0000313" key="2">
    <source>
        <dbReference type="EMBL" id="KAL1794459.1"/>
    </source>
</evidence>
<feature type="region of interest" description="Disordered" evidence="1">
    <location>
        <begin position="54"/>
        <end position="250"/>
    </location>
</feature>
<dbReference type="Proteomes" id="UP001578633">
    <property type="component" value="Chromosome 7"/>
</dbReference>
<comment type="caution">
    <text evidence="2">The sequence shown here is derived from an EMBL/GenBank/DDBJ whole genome shotgun (WGS) entry which is preliminary data.</text>
</comment>
<name>A0ABR3UF55_9PLEO</name>
<feature type="compositionally biased region" description="Basic and acidic residues" evidence="1">
    <location>
        <begin position="134"/>
        <end position="145"/>
    </location>
</feature>
<feature type="compositionally biased region" description="Basic and acidic residues" evidence="1">
    <location>
        <begin position="220"/>
        <end position="239"/>
    </location>
</feature>
<dbReference type="RefSeq" id="XP_069305043.1">
    <property type="nucleotide sequence ID" value="XM_069454075.1"/>
</dbReference>
<sequence length="519" mass="56642">MANKYSNYIVNGGGAKPGFRPIFEEQFGCHNIHDLKKQDFIDIALNFDTANAPLSLGDPDIKTTASQAQKDALRAEVDAKRRTRQQEAKAKSGKGTTPGKRKATGQRAQPQKTRTTSAQPTKDEASSSDDEAAGPDRDGDVRMAGDQDDADATKMVGPPADAVSGLHGKRKRNFTATPAANKRIRFTQSKPAEEEERSQEPEDGTELTAVSARPTRARKPAREPTGKRFVQDTPPHDELSSNGSRPDTGHSMIVKLKVDTSRMQAATQVREADGDRNMTLADSNFQSLVVDQTLKQAARVMQTVNAQQEHKKPSSRRPQVVSSPLDLAKSMGNNKDNPGKAAPAAKVMRYGSGLAASYAASRRGLQLPRRPPRASKVKARVTSGSENTALDDVSDESKESTDEEVSEESEESTDDEVEPDKSSCGENIEDNGVDEAPKGGYQLDEYVGSPYDEVEAHRRVCAKTGNLDSTRDPKFDPVFKGTHKVDGYLKIPPLWLAKTFVRNRLNAPEREVCDAQKKE</sequence>
<feature type="compositionally biased region" description="Basic residues" evidence="1">
    <location>
        <begin position="370"/>
        <end position="379"/>
    </location>
</feature>
<protein>
    <recommendedName>
        <fullName evidence="4">Inner centromere protein ARK-binding domain-containing protein</fullName>
    </recommendedName>
</protein>
<feature type="compositionally biased region" description="Acidic residues" evidence="1">
    <location>
        <begin position="401"/>
        <end position="418"/>
    </location>
</feature>
<feature type="compositionally biased region" description="Basic and acidic residues" evidence="1">
    <location>
        <begin position="71"/>
        <end position="90"/>
    </location>
</feature>
<feature type="compositionally biased region" description="Acidic residues" evidence="1">
    <location>
        <begin position="193"/>
        <end position="205"/>
    </location>
</feature>
<feature type="region of interest" description="Disordered" evidence="1">
    <location>
        <begin position="303"/>
        <end position="344"/>
    </location>
</feature>
<accession>A0ABR3UF55</accession>
<reference evidence="2 3" key="1">
    <citation type="submission" date="2024-09" db="EMBL/GenBank/DDBJ databases">
        <title>T2T genomes of carrot and Alternaria dauci and their utility for understanding host-pathogen interaction during carrot leaf blight disease.</title>
        <authorList>
            <person name="Liu W."/>
            <person name="Xu S."/>
            <person name="Ou C."/>
            <person name="Liu X."/>
            <person name="Zhuang F."/>
            <person name="Deng X.W."/>
        </authorList>
    </citation>
    <scope>NUCLEOTIDE SEQUENCE [LARGE SCALE GENOMIC DNA]</scope>
    <source>
        <strain evidence="2 3">A2016</strain>
    </source>
</reference>
<evidence type="ECO:0008006" key="4">
    <source>
        <dbReference type="Google" id="ProtNLM"/>
    </source>
</evidence>
<evidence type="ECO:0000256" key="1">
    <source>
        <dbReference type="SAM" id="MobiDB-lite"/>
    </source>
</evidence>
<keyword evidence="3" id="KW-1185">Reference proteome</keyword>
<feature type="region of interest" description="Disordered" evidence="1">
    <location>
        <begin position="360"/>
        <end position="443"/>
    </location>
</feature>
<feature type="compositionally biased region" description="Polar residues" evidence="1">
    <location>
        <begin position="106"/>
        <end position="120"/>
    </location>
</feature>
<evidence type="ECO:0000313" key="3">
    <source>
        <dbReference type="Proteomes" id="UP001578633"/>
    </source>
</evidence>